<protein>
    <recommendedName>
        <fullName evidence="2">DCD domain-containing protein</fullName>
    </recommendedName>
</protein>
<reference evidence="3 4" key="1">
    <citation type="journal article" date="2021" name="Commun. Biol.">
        <title>The genome of Shorea leprosula (Dipterocarpaceae) highlights the ecological relevance of drought in aseasonal tropical rainforests.</title>
        <authorList>
            <person name="Ng K.K.S."/>
            <person name="Kobayashi M.J."/>
            <person name="Fawcett J.A."/>
            <person name="Hatakeyama M."/>
            <person name="Paape T."/>
            <person name="Ng C.H."/>
            <person name="Ang C.C."/>
            <person name="Tnah L.H."/>
            <person name="Lee C.T."/>
            <person name="Nishiyama T."/>
            <person name="Sese J."/>
            <person name="O'Brien M.J."/>
            <person name="Copetti D."/>
            <person name="Mohd Noor M.I."/>
            <person name="Ong R.C."/>
            <person name="Putra M."/>
            <person name="Sireger I.Z."/>
            <person name="Indrioko S."/>
            <person name="Kosugi Y."/>
            <person name="Izuno A."/>
            <person name="Isagi Y."/>
            <person name="Lee S.L."/>
            <person name="Shimizu K.K."/>
        </authorList>
    </citation>
    <scope>NUCLEOTIDE SEQUENCE [LARGE SCALE GENOMIC DNA]</scope>
    <source>
        <strain evidence="3">214</strain>
    </source>
</reference>
<dbReference type="Proteomes" id="UP001054252">
    <property type="component" value="Unassembled WGS sequence"/>
</dbReference>
<accession>A0AAV5J1R2</accession>
<sequence>MRGGNKMQNFTGSRNLKKSQLGGVIFGCTSSTIKECLSKQLFGLPAQHFSYVKNIDVGLPLFLFNYSDRKLHGIFEAASCGQMNIDPYGWTIDGSERTQYPAQVQIHVRLQCKPLPEQQFKPIITHNYYNHNHFWFELDHGQANKLMSLLASSAIAPSTSLHQNTATWRTIFQAPHSTRKEEEAEGFKTLALEVKHSNCLSGKLDSRSNGFHFDRLREGDEVFLQPDLDVEHCNQSNGKSQSTDFHPFDPLGTHLDAWRKIQDEEVLILMKLKELASQGECHDLSLTNNVETSTLKNNKDFNDESFLKEQTDSEQKNNRSCCSNCQSVIAQLIQGMEEFKMFKAEQSAKMNYMEQKLVKAVKEIEELKDRCTMLESMSSHSVEPVNEMTIESSDELDLDPTTSIFLLGGYDGESCLSTLDSYFPSQDVIKSLKPMNSVRSYASVVQLNGEIFIFGGGNGSEWYDTVESYSSANDQWTLCPSLTEKKGSLAGATLDGKIFAMGGGNGFTCFSDVEMLDLDVGRWIRTRSMTQKRFALAAVELNGAIYATGGFDGNDYLTSAERFDPREYSWSKIASMSTRRGCHSLVVLNEKLYALGGFDGIAMVPSIEVYDPRLESWIAGYPMNQPRGYSAAAVVEGSIHVIGGVKDDQDIVGTVECFKEGRGWQEKSSRAVGKRCFMSAITLSQQNQSTVKVARHNDS</sequence>
<comment type="caution">
    <text evidence="3">The sequence shown here is derived from an EMBL/GenBank/DDBJ whole genome shotgun (WGS) entry which is preliminary data.</text>
</comment>
<dbReference type="AlphaFoldDB" id="A0AAV5J1R2"/>
<dbReference type="Gene3D" id="2.120.10.80">
    <property type="entry name" value="Kelch-type beta propeller"/>
    <property type="match status" value="1"/>
</dbReference>
<keyword evidence="1" id="KW-0175">Coiled coil</keyword>
<dbReference type="InterPro" id="IPR013989">
    <property type="entry name" value="Dev_and_cell_death_domain"/>
</dbReference>
<evidence type="ECO:0000259" key="2">
    <source>
        <dbReference type="PROSITE" id="PS51222"/>
    </source>
</evidence>
<evidence type="ECO:0000256" key="1">
    <source>
        <dbReference type="SAM" id="Coils"/>
    </source>
</evidence>
<dbReference type="EMBL" id="BPVZ01000024">
    <property type="protein sequence ID" value="GKV06124.1"/>
    <property type="molecule type" value="Genomic_DNA"/>
</dbReference>
<feature type="coiled-coil region" evidence="1">
    <location>
        <begin position="350"/>
        <end position="377"/>
    </location>
</feature>
<dbReference type="PROSITE" id="PS51222">
    <property type="entry name" value="DCD"/>
    <property type="match status" value="1"/>
</dbReference>
<dbReference type="SMART" id="SM00612">
    <property type="entry name" value="Kelch"/>
    <property type="match status" value="5"/>
</dbReference>
<feature type="domain" description="DCD" evidence="2">
    <location>
        <begin position="19"/>
        <end position="152"/>
    </location>
</feature>
<dbReference type="InterPro" id="IPR044832">
    <property type="entry name" value="NRP-like"/>
</dbReference>
<dbReference type="SMART" id="SM00767">
    <property type="entry name" value="DCD"/>
    <property type="match status" value="1"/>
</dbReference>
<evidence type="ECO:0000313" key="4">
    <source>
        <dbReference type="Proteomes" id="UP001054252"/>
    </source>
</evidence>
<gene>
    <name evidence="3" type="ORF">SLEP1_g18051</name>
</gene>
<dbReference type="PANTHER" id="PTHR46034">
    <property type="match status" value="1"/>
</dbReference>
<dbReference type="Pfam" id="PF01344">
    <property type="entry name" value="Kelch_1"/>
    <property type="match status" value="4"/>
</dbReference>
<dbReference type="SUPFAM" id="SSF117281">
    <property type="entry name" value="Kelch motif"/>
    <property type="match status" value="1"/>
</dbReference>
<name>A0AAV5J1R2_9ROSI</name>
<organism evidence="3 4">
    <name type="scientific">Rubroshorea leprosula</name>
    <dbReference type="NCBI Taxonomy" id="152421"/>
    <lineage>
        <taxon>Eukaryota</taxon>
        <taxon>Viridiplantae</taxon>
        <taxon>Streptophyta</taxon>
        <taxon>Embryophyta</taxon>
        <taxon>Tracheophyta</taxon>
        <taxon>Spermatophyta</taxon>
        <taxon>Magnoliopsida</taxon>
        <taxon>eudicotyledons</taxon>
        <taxon>Gunneridae</taxon>
        <taxon>Pentapetalae</taxon>
        <taxon>rosids</taxon>
        <taxon>malvids</taxon>
        <taxon>Malvales</taxon>
        <taxon>Dipterocarpaceae</taxon>
        <taxon>Rubroshorea</taxon>
    </lineage>
</organism>
<evidence type="ECO:0000313" key="3">
    <source>
        <dbReference type="EMBL" id="GKV06124.1"/>
    </source>
</evidence>
<dbReference type="Pfam" id="PF10539">
    <property type="entry name" value="Dev_Cell_Death"/>
    <property type="match status" value="1"/>
</dbReference>
<dbReference type="InterPro" id="IPR006652">
    <property type="entry name" value="Kelch_1"/>
</dbReference>
<dbReference type="GO" id="GO:0034976">
    <property type="term" value="P:response to endoplasmic reticulum stress"/>
    <property type="evidence" value="ECO:0007669"/>
    <property type="project" value="InterPro"/>
</dbReference>
<keyword evidence="4" id="KW-1185">Reference proteome</keyword>
<dbReference type="PANTHER" id="PTHR46034:SF7">
    <property type="entry name" value="INFLUENZA VIRUS NS1A-BINDING PROTEIN"/>
    <property type="match status" value="1"/>
</dbReference>
<dbReference type="InterPro" id="IPR015915">
    <property type="entry name" value="Kelch-typ_b-propeller"/>
</dbReference>
<proteinExistence type="predicted"/>